<dbReference type="EMBL" id="WVUH01000276">
    <property type="protein sequence ID" value="MBO4209223.1"/>
    <property type="molecule type" value="Genomic_DNA"/>
</dbReference>
<organism evidence="4 5">
    <name type="scientific">Micromonospora echinofusca</name>
    <dbReference type="NCBI Taxonomy" id="47858"/>
    <lineage>
        <taxon>Bacteria</taxon>
        <taxon>Bacillati</taxon>
        <taxon>Actinomycetota</taxon>
        <taxon>Actinomycetes</taxon>
        <taxon>Micromonosporales</taxon>
        <taxon>Micromonosporaceae</taxon>
        <taxon>Micromonospora</taxon>
    </lineage>
</organism>
<dbReference type="InterPro" id="IPR006015">
    <property type="entry name" value="Universal_stress_UspA"/>
</dbReference>
<feature type="domain" description="UspA" evidence="3">
    <location>
        <begin position="147"/>
        <end position="267"/>
    </location>
</feature>
<accession>A0ABS3VXZ3</accession>
<sequence length="341" mass="35136">MTAPADAPVVVGIDDSSLSLAAVRLAAQEAAAQHRPLTVLHAFNWAAVETEPGGRLPREAAEELIDRAVATASEIAPDLAVHGELAEGPAVASLVRHSERAALVALGDGDLAGCGCVPWDAPAVQVAARAGSPVLVVRRTPPPADGPVLVGVDGSSSADAALAYAFDCADRRHTELLVVRVTDPDRRDGDLVDRLAEDVARWHGGYPGVPVRQEVLAGEASQVLLDRSRAAALAVVGARGSDPTRGMLGEVSQSLLYHSPAPVIVVRAHAVSRRARRPGGAAHGPDASVDRLGAMDRPDASVDRLGAAHGPDASGGRSGGSQGQRAPSIRQEAPRGRDQRP</sequence>
<dbReference type="Pfam" id="PF00582">
    <property type="entry name" value="Usp"/>
    <property type="match status" value="2"/>
</dbReference>
<dbReference type="InterPro" id="IPR014729">
    <property type="entry name" value="Rossmann-like_a/b/a_fold"/>
</dbReference>
<dbReference type="PANTHER" id="PTHR46268">
    <property type="entry name" value="STRESS RESPONSE PROTEIN NHAX"/>
    <property type="match status" value="1"/>
</dbReference>
<dbReference type="SUPFAM" id="SSF52402">
    <property type="entry name" value="Adenine nucleotide alpha hydrolases-like"/>
    <property type="match status" value="2"/>
</dbReference>
<gene>
    <name evidence="4" type="ORF">GSF22_24975</name>
</gene>
<evidence type="ECO:0000313" key="4">
    <source>
        <dbReference type="EMBL" id="MBO4209223.1"/>
    </source>
</evidence>
<comment type="similarity">
    <text evidence="1">Belongs to the universal stress protein A family.</text>
</comment>
<feature type="compositionally biased region" description="Basic and acidic residues" evidence="2">
    <location>
        <begin position="293"/>
        <end position="302"/>
    </location>
</feature>
<feature type="compositionally biased region" description="Basic and acidic residues" evidence="2">
    <location>
        <begin position="332"/>
        <end position="341"/>
    </location>
</feature>
<dbReference type="PANTHER" id="PTHR46268:SF6">
    <property type="entry name" value="UNIVERSAL STRESS PROTEIN UP12"/>
    <property type="match status" value="1"/>
</dbReference>
<dbReference type="InterPro" id="IPR006016">
    <property type="entry name" value="UspA"/>
</dbReference>
<dbReference type="PRINTS" id="PR01438">
    <property type="entry name" value="UNVRSLSTRESS"/>
</dbReference>
<evidence type="ECO:0000313" key="5">
    <source>
        <dbReference type="Proteomes" id="UP000823521"/>
    </source>
</evidence>
<comment type="caution">
    <text evidence="4">The sequence shown here is derived from an EMBL/GenBank/DDBJ whole genome shotgun (WGS) entry which is preliminary data.</text>
</comment>
<dbReference type="Gene3D" id="3.40.50.620">
    <property type="entry name" value="HUPs"/>
    <property type="match status" value="2"/>
</dbReference>
<feature type="domain" description="UspA" evidence="3">
    <location>
        <begin position="9"/>
        <end position="138"/>
    </location>
</feature>
<protein>
    <submittedName>
        <fullName evidence="4">Universal stress protein</fullName>
    </submittedName>
</protein>
<evidence type="ECO:0000256" key="2">
    <source>
        <dbReference type="SAM" id="MobiDB-lite"/>
    </source>
</evidence>
<feature type="region of interest" description="Disordered" evidence="2">
    <location>
        <begin position="275"/>
        <end position="341"/>
    </location>
</feature>
<dbReference type="RefSeq" id="WP_208816192.1">
    <property type="nucleotide sequence ID" value="NZ_WVUH01000276.1"/>
</dbReference>
<dbReference type="Proteomes" id="UP000823521">
    <property type="component" value="Unassembled WGS sequence"/>
</dbReference>
<feature type="compositionally biased region" description="Low complexity" evidence="2">
    <location>
        <begin position="278"/>
        <end position="287"/>
    </location>
</feature>
<proteinExistence type="inferred from homology"/>
<name>A0ABS3VXZ3_MICEH</name>
<keyword evidence="5" id="KW-1185">Reference proteome</keyword>
<evidence type="ECO:0000256" key="1">
    <source>
        <dbReference type="ARBA" id="ARBA00008791"/>
    </source>
</evidence>
<evidence type="ECO:0000259" key="3">
    <source>
        <dbReference type="Pfam" id="PF00582"/>
    </source>
</evidence>
<reference evidence="4 5" key="1">
    <citation type="submission" date="2019-12" db="EMBL/GenBank/DDBJ databases">
        <title>Whole genome sequencing of endophytic Actinobacterium Micromonospora sp. MPMI6T.</title>
        <authorList>
            <person name="Evv R."/>
            <person name="Podile A.R."/>
        </authorList>
    </citation>
    <scope>NUCLEOTIDE SEQUENCE [LARGE SCALE GENOMIC DNA]</scope>
    <source>
        <strain evidence="4 5">MPMI6</strain>
    </source>
</reference>